<dbReference type="UniPathway" id="UPA00056">
    <property type="reaction ID" value="UER00093"/>
</dbReference>
<dbReference type="Proteomes" id="UP000178379">
    <property type="component" value="Unassembled WGS sequence"/>
</dbReference>
<evidence type="ECO:0000313" key="9">
    <source>
        <dbReference type="Proteomes" id="UP000178379"/>
    </source>
</evidence>
<gene>
    <name evidence="7" type="primary">ispD</name>
    <name evidence="8" type="ORF">A2140_09150</name>
</gene>
<comment type="function">
    <text evidence="7">Catalyzes the formation of 4-diphosphocytidyl-2-C-methyl-D-erythritol from CTP and 2-C-methyl-D-erythritol 4-phosphate (MEP).</text>
</comment>
<accession>A0A1F6SZ05</accession>
<feature type="site" description="Positions MEP for the nucleophilic attack" evidence="7">
    <location>
        <position position="217"/>
    </location>
</feature>
<dbReference type="HAMAP" id="MF_00108">
    <property type="entry name" value="IspD"/>
    <property type="match status" value="1"/>
</dbReference>
<evidence type="ECO:0000256" key="3">
    <source>
        <dbReference type="ARBA" id="ARBA00009789"/>
    </source>
</evidence>
<organism evidence="8 9">
    <name type="scientific">Candidatus Muproteobacteria bacterium RBG_16_62_13</name>
    <dbReference type="NCBI Taxonomy" id="1817756"/>
    <lineage>
        <taxon>Bacteria</taxon>
        <taxon>Pseudomonadati</taxon>
        <taxon>Pseudomonadota</taxon>
        <taxon>Candidatus Muproteobacteria</taxon>
    </lineage>
</organism>
<keyword evidence="4 7" id="KW-0808">Transferase</keyword>
<dbReference type="Gene3D" id="3.90.550.10">
    <property type="entry name" value="Spore Coat Polysaccharide Biosynthesis Protein SpsA, Chain A"/>
    <property type="match status" value="1"/>
</dbReference>
<comment type="pathway">
    <text evidence="2 7">Isoprenoid biosynthesis; isopentenyl diphosphate biosynthesis via DXP pathway; isopentenyl diphosphate from 1-deoxy-D-xylulose 5-phosphate: step 2/6.</text>
</comment>
<dbReference type="GO" id="GO:0050518">
    <property type="term" value="F:2-C-methyl-D-erythritol 4-phosphate cytidylyltransferase activity"/>
    <property type="evidence" value="ECO:0007669"/>
    <property type="project" value="UniProtKB-UniRule"/>
</dbReference>
<feature type="site" description="Transition state stabilizer" evidence="7">
    <location>
        <position position="18"/>
    </location>
</feature>
<evidence type="ECO:0000256" key="6">
    <source>
        <dbReference type="ARBA" id="ARBA00023229"/>
    </source>
</evidence>
<dbReference type="InterPro" id="IPR018294">
    <property type="entry name" value="ISPD_synthase_CS"/>
</dbReference>
<dbReference type="NCBIfam" id="TIGR00453">
    <property type="entry name" value="ispD"/>
    <property type="match status" value="1"/>
</dbReference>
<dbReference type="STRING" id="1817756.A2140_09150"/>
<evidence type="ECO:0000256" key="2">
    <source>
        <dbReference type="ARBA" id="ARBA00004787"/>
    </source>
</evidence>
<feature type="site" description="Positions MEP for the nucleophilic attack" evidence="7">
    <location>
        <position position="161"/>
    </location>
</feature>
<keyword evidence="6 7" id="KW-0414">Isoprene biosynthesis</keyword>
<sequence>MSRSGIWACVPAAGSGARMQSSIPKQYLPLLDRPVLWRTLERLCSCQSVAGVMVGHARVDPRWPSLEALLGGLKKPVATCIGGARRADTVLNMLKALAGRASDDDWVMVHDAVRPCVRVEDIDRLVREAGRSADGGLLALPVADTVKRTDSEGRVTETVPRAGLWRALTPQMFRLGRLREALEKTVNMNVEITDEAMAIELTGGRPLAVAGHPDNIKITHPGDLVLAELYLKQQS</sequence>
<evidence type="ECO:0000256" key="4">
    <source>
        <dbReference type="ARBA" id="ARBA00022679"/>
    </source>
</evidence>
<feature type="site" description="Transition state stabilizer" evidence="7">
    <location>
        <position position="25"/>
    </location>
</feature>
<dbReference type="InterPro" id="IPR050088">
    <property type="entry name" value="IspD/TarI_cytidylyltransf_bact"/>
</dbReference>
<proteinExistence type="inferred from homology"/>
<name>A0A1F6SZ05_9PROT</name>
<dbReference type="CDD" id="cd02516">
    <property type="entry name" value="CDP-ME_synthetase"/>
    <property type="match status" value="1"/>
</dbReference>
<dbReference type="EMBL" id="MFSQ01000134">
    <property type="protein sequence ID" value="OGI37965.1"/>
    <property type="molecule type" value="Genomic_DNA"/>
</dbReference>
<evidence type="ECO:0000256" key="7">
    <source>
        <dbReference type="HAMAP-Rule" id="MF_00108"/>
    </source>
</evidence>
<comment type="similarity">
    <text evidence="3 7">Belongs to the IspD/TarI cytidylyltransferase family. IspD subfamily.</text>
</comment>
<comment type="caution">
    <text evidence="8">The sequence shown here is derived from an EMBL/GenBank/DDBJ whole genome shotgun (WGS) entry which is preliminary data.</text>
</comment>
<dbReference type="PANTHER" id="PTHR32125">
    <property type="entry name" value="2-C-METHYL-D-ERYTHRITOL 4-PHOSPHATE CYTIDYLYLTRANSFERASE, CHLOROPLASTIC"/>
    <property type="match status" value="1"/>
</dbReference>
<dbReference type="SUPFAM" id="SSF53448">
    <property type="entry name" value="Nucleotide-diphospho-sugar transferases"/>
    <property type="match status" value="1"/>
</dbReference>
<dbReference type="EC" id="2.7.7.60" evidence="7"/>
<dbReference type="PROSITE" id="PS01295">
    <property type="entry name" value="ISPD"/>
    <property type="match status" value="1"/>
</dbReference>
<evidence type="ECO:0000256" key="1">
    <source>
        <dbReference type="ARBA" id="ARBA00001282"/>
    </source>
</evidence>
<dbReference type="FunFam" id="3.90.550.10:FF:000003">
    <property type="entry name" value="2-C-methyl-D-erythritol 4-phosphate cytidylyltransferase"/>
    <property type="match status" value="1"/>
</dbReference>
<evidence type="ECO:0000313" key="8">
    <source>
        <dbReference type="EMBL" id="OGI37965.1"/>
    </source>
</evidence>
<reference evidence="8 9" key="1">
    <citation type="journal article" date="2016" name="Nat. Commun.">
        <title>Thousands of microbial genomes shed light on interconnected biogeochemical processes in an aquifer system.</title>
        <authorList>
            <person name="Anantharaman K."/>
            <person name="Brown C.T."/>
            <person name="Hug L.A."/>
            <person name="Sharon I."/>
            <person name="Castelle C.J."/>
            <person name="Probst A.J."/>
            <person name="Thomas B.C."/>
            <person name="Singh A."/>
            <person name="Wilkins M.J."/>
            <person name="Karaoz U."/>
            <person name="Brodie E.L."/>
            <person name="Williams K.H."/>
            <person name="Hubbard S.S."/>
            <person name="Banfield J.F."/>
        </authorList>
    </citation>
    <scope>NUCLEOTIDE SEQUENCE [LARGE SCALE GENOMIC DNA]</scope>
</reference>
<dbReference type="InterPro" id="IPR029044">
    <property type="entry name" value="Nucleotide-diphossugar_trans"/>
</dbReference>
<dbReference type="InterPro" id="IPR034683">
    <property type="entry name" value="IspD/TarI"/>
</dbReference>
<comment type="catalytic activity">
    <reaction evidence="1 7">
        <text>2-C-methyl-D-erythritol 4-phosphate + CTP + H(+) = 4-CDP-2-C-methyl-D-erythritol + diphosphate</text>
        <dbReference type="Rhea" id="RHEA:13429"/>
        <dbReference type="ChEBI" id="CHEBI:15378"/>
        <dbReference type="ChEBI" id="CHEBI:33019"/>
        <dbReference type="ChEBI" id="CHEBI:37563"/>
        <dbReference type="ChEBI" id="CHEBI:57823"/>
        <dbReference type="ChEBI" id="CHEBI:58262"/>
        <dbReference type="EC" id="2.7.7.60"/>
    </reaction>
</comment>
<dbReference type="AlphaFoldDB" id="A0A1F6SZ05"/>
<evidence type="ECO:0000256" key="5">
    <source>
        <dbReference type="ARBA" id="ARBA00022695"/>
    </source>
</evidence>
<protein>
    <recommendedName>
        <fullName evidence="7">2-C-methyl-D-erythritol 4-phosphate cytidylyltransferase</fullName>
        <ecNumber evidence="7">2.7.7.60</ecNumber>
    </recommendedName>
    <alternativeName>
        <fullName evidence="7">4-diphosphocytidyl-2C-methyl-D-erythritol synthase</fullName>
    </alternativeName>
    <alternativeName>
        <fullName evidence="7">MEP cytidylyltransferase</fullName>
        <shortName evidence="7">MCT</shortName>
    </alternativeName>
</protein>
<dbReference type="Pfam" id="PF01128">
    <property type="entry name" value="IspD"/>
    <property type="match status" value="1"/>
</dbReference>
<keyword evidence="5 7" id="KW-0548">Nucleotidyltransferase</keyword>
<dbReference type="PANTHER" id="PTHR32125:SF4">
    <property type="entry name" value="2-C-METHYL-D-ERYTHRITOL 4-PHOSPHATE CYTIDYLYLTRANSFERASE, CHLOROPLASTIC"/>
    <property type="match status" value="1"/>
</dbReference>
<dbReference type="GO" id="GO:0019288">
    <property type="term" value="P:isopentenyl diphosphate biosynthetic process, methylerythritol 4-phosphate pathway"/>
    <property type="evidence" value="ECO:0007669"/>
    <property type="project" value="UniProtKB-UniRule"/>
</dbReference>
<dbReference type="InterPro" id="IPR001228">
    <property type="entry name" value="IspD"/>
</dbReference>